<evidence type="ECO:0000256" key="5">
    <source>
        <dbReference type="ARBA" id="ARBA00022448"/>
    </source>
</evidence>
<dbReference type="InterPro" id="IPR003544">
    <property type="entry name" value="Cyt_c_biogenesis_CcmB"/>
</dbReference>
<keyword evidence="10 12" id="KW-1133">Transmembrane helix</keyword>
<evidence type="ECO:0000256" key="6">
    <source>
        <dbReference type="ARBA" id="ARBA00022475"/>
    </source>
</evidence>
<evidence type="ECO:0000256" key="10">
    <source>
        <dbReference type="ARBA" id="ARBA00022989"/>
    </source>
</evidence>
<dbReference type="NCBIfam" id="TIGR01190">
    <property type="entry name" value="ccmB"/>
    <property type="match status" value="1"/>
</dbReference>
<dbReference type="GO" id="GO:0017004">
    <property type="term" value="P:cytochrome complex assembly"/>
    <property type="evidence" value="ECO:0007669"/>
    <property type="project" value="UniProtKB-KW"/>
</dbReference>
<dbReference type="PRINTS" id="PR01414">
    <property type="entry name" value="CCMBBIOGNSIS"/>
</dbReference>
<evidence type="ECO:0000256" key="1">
    <source>
        <dbReference type="ARBA" id="ARBA00002442"/>
    </source>
</evidence>
<accession>A0A383ET01</accession>
<dbReference type="InterPro" id="IPR026031">
    <property type="entry name" value="Cyt_c_CcmB_bac"/>
</dbReference>
<dbReference type="Pfam" id="PF03379">
    <property type="entry name" value="CcmB"/>
    <property type="match status" value="1"/>
</dbReference>
<feature type="transmembrane region" description="Helical" evidence="12">
    <location>
        <begin position="85"/>
        <end position="104"/>
    </location>
</feature>
<gene>
    <name evidence="13" type="ORF">METZ01_LOCUS512890</name>
</gene>
<dbReference type="PIRSF" id="PIRSF002764">
    <property type="entry name" value="CcmB"/>
    <property type="match status" value="1"/>
</dbReference>
<comment type="similarity">
    <text evidence="3">Belongs to the CcmB/CycW/HelB family.</text>
</comment>
<feature type="non-terminal residue" evidence="13">
    <location>
        <position position="229"/>
    </location>
</feature>
<feature type="transmembrane region" description="Helical" evidence="12">
    <location>
        <begin position="124"/>
        <end position="149"/>
    </location>
</feature>
<evidence type="ECO:0000256" key="9">
    <source>
        <dbReference type="ARBA" id="ARBA00022748"/>
    </source>
</evidence>
<keyword evidence="5" id="KW-0813">Transport</keyword>
<dbReference type="PANTHER" id="PTHR30070">
    <property type="entry name" value="HEME EXPORTER PROTEIN B"/>
    <property type="match status" value="1"/>
</dbReference>
<keyword evidence="11 12" id="KW-0472">Membrane</keyword>
<comment type="subcellular location">
    <subcellularLocation>
        <location evidence="2">Cell inner membrane</location>
        <topology evidence="2">Multi-pass membrane protein</topology>
    </subcellularLocation>
</comment>
<feature type="transmembrane region" description="Helical" evidence="12">
    <location>
        <begin position="191"/>
        <end position="210"/>
    </location>
</feature>
<keyword evidence="7" id="KW-0997">Cell inner membrane</keyword>
<reference evidence="13" key="1">
    <citation type="submission" date="2018-05" db="EMBL/GenBank/DDBJ databases">
        <authorList>
            <person name="Lanie J.A."/>
            <person name="Ng W.-L."/>
            <person name="Kazmierczak K.M."/>
            <person name="Andrzejewski T.M."/>
            <person name="Davidsen T.M."/>
            <person name="Wayne K.J."/>
            <person name="Tettelin H."/>
            <person name="Glass J.I."/>
            <person name="Rusch D."/>
            <person name="Podicherti R."/>
            <person name="Tsui H.-C.T."/>
            <person name="Winkler M.E."/>
        </authorList>
    </citation>
    <scope>NUCLEOTIDE SEQUENCE</scope>
</reference>
<sequence length="229" mass="24669">RSLRRCFAQPFRDRSQNSPVGSKVTRTPTPGLWQGFLGVIRRDLLLAWKRPGNVVNPLFFFLMVSTLFPLAVGPSTEQLRLSGPGVVWVAALLATLLSLNSLFLRDHDDGSLDQLILSPQPLPLLALAKAAAHWLVTGLPLVLISPVISIMFQMPVPTIKVMILTLFFGSISLSLLGSIGSALTIGIHRGSALLSLLILPLAMPILIFGARTVSLSVTNDPTAGGIYFL</sequence>
<evidence type="ECO:0000256" key="4">
    <source>
        <dbReference type="ARBA" id="ARBA00016452"/>
    </source>
</evidence>
<feature type="transmembrane region" description="Helical" evidence="12">
    <location>
        <begin position="54"/>
        <end position="73"/>
    </location>
</feature>
<evidence type="ECO:0000256" key="2">
    <source>
        <dbReference type="ARBA" id="ARBA00004429"/>
    </source>
</evidence>
<evidence type="ECO:0000256" key="3">
    <source>
        <dbReference type="ARBA" id="ARBA00010544"/>
    </source>
</evidence>
<evidence type="ECO:0000256" key="12">
    <source>
        <dbReference type="SAM" id="Phobius"/>
    </source>
</evidence>
<dbReference type="GO" id="GO:0015232">
    <property type="term" value="F:heme transmembrane transporter activity"/>
    <property type="evidence" value="ECO:0007669"/>
    <property type="project" value="InterPro"/>
</dbReference>
<proteinExistence type="inferred from homology"/>
<keyword evidence="9" id="KW-0201">Cytochrome c-type biogenesis</keyword>
<feature type="transmembrane region" description="Helical" evidence="12">
    <location>
        <begin position="161"/>
        <end position="185"/>
    </location>
</feature>
<dbReference type="PANTHER" id="PTHR30070:SF1">
    <property type="entry name" value="CYTOCHROME C BIOGENESIS B-RELATED"/>
    <property type="match status" value="1"/>
</dbReference>
<name>A0A383ET01_9ZZZZ</name>
<comment type="function">
    <text evidence="1">Required for the export of heme to the periplasm for the biogenesis of c-type cytochromes.</text>
</comment>
<evidence type="ECO:0000256" key="11">
    <source>
        <dbReference type="ARBA" id="ARBA00023136"/>
    </source>
</evidence>
<evidence type="ECO:0000313" key="13">
    <source>
        <dbReference type="EMBL" id="SVE60036.1"/>
    </source>
</evidence>
<evidence type="ECO:0000256" key="8">
    <source>
        <dbReference type="ARBA" id="ARBA00022692"/>
    </source>
</evidence>
<dbReference type="EMBL" id="UINC01228637">
    <property type="protein sequence ID" value="SVE60036.1"/>
    <property type="molecule type" value="Genomic_DNA"/>
</dbReference>
<organism evidence="13">
    <name type="scientific">marine metagenome</name>
    <dbReference type="NCBI Taxonomy" id="408172"/>
    <lineage>
        <taxon>unclassified sequences</taxon>
        <taxon>metagenomes</taxon>
        <taxon>ecological metagenomes</taxon>
    </lineage>
</organism>
<keyword evidence="8 12" id="KW-0812">Transmembrane</keyword>
<dbReference type="AlphaFoldDB" id="A0A383ET01"/>
<keyword evidence="6" id="KW-1003">Cell membrane</keyword>
<feature type="non-terminal residue" evidence="13">
    <location>
        <position position="1"/>
    </location>
</feature>
<dbReference type="GO" id="GO:0005886">
    <property type="term" value="C:plasma membrane"/>
    <property type="evidence" value="ECO:0007669"/>
    <property type="project" value="UniProtKB-SubCell"/>
</dbReference>
<dbReference type="GO" id="GO:1903607">
    <property type="term" value="P:cytochrome c biosynthetic process"/>
    <property type="evidence" value="ECO:0007669"/>
    <property type="project" value="TreeGrafter"/>
</dbReference>
<evidence type="ECO:0000256" key="7">
    <source>
        <dbReference type="ARBA" id="ARBA00022519"/>
    </source>
</evidence>
<protein>
    <recommendedName>
        <fullName evidence="4">Heme exporter protein B</fullName>
    </recommendedName>
</protein>